<keyword evidence="1" id="KW-0732">Signal</keyword>
<evidence type="ECO:0000256" key="1">
    <source>
        <dbReference type="SAM" id="SignalP"/>
    </source>
</evidence>
<keyword evidence="3" id="KW-1185">Reference proteome</keyword>
<dbReference type="EMBL" id="JADWOX010000023">
    <property type="protein sequence ID" value="MBI1686539.1"/>
    <property type="molecule type" value="Genomic_DNA"/>
</dbReference>
<dbReference type="RefSeq" id="WP_198578425.1">
    <property type="nucleotide sequence ID" value="NZ_JADWOX010000023.1"/>
</dbReference>
<reference evidence="2 3" key="1">
    <citation type="submission" date="2020-11" db="EMBL/GenBank/DDBJ databases">
        <title>genome sequence of strain KACC 18849.</title>
        <authorList>
            <person name="Gao J."/>
            <person name="Zhang X."/>
        </authorList>
    </citation>
    <scope>NUCLEOTIDE SEQUENCE [LARGE SCALE GENOMIC DNA]</scope>
    <source>
        <strain evidence="2 3">KACC 18849</strain>
    </source>
</reference>
<proteinExistence type="predicted"/>
<gene>
    <name evidence="2" type="ORF">I4Q42_22970</name>
</gene>
<organism evidence="2 3">
    <name type="scientific">Caulobacter hibisci</name>
    <dbReference type="NCBI Taxonomy" id="2035993"/>
    <lineage>
        <taxon>Bacteria</taxon>
        <taxon>Pseudomonadati</taxon>
        <taxon>Pseudomonadota</taxon>
        <taxon>Alphaproteobacteria</taxon>
        <taxon>Caulobacterales</taxon>
        <taxon>Caulobacteraceae</taxon>
        <taxon>Caulobacter</taxon>
    </lineage>
</organism>
<evidence type="ECO:0000313" key="3">
    <source>
        <dbReference type="Proteomes" id="UP000639859"/>
    </source>
</evidence>
<feature type="signal peptide" evidence="1">
    <location>
        <begin position="1"/>
        <end position="20"/>
    </location>
</feature>
<comment type="caution">
    <text evidence="2">The sequence shown here is derived from an EMBL/GenBank/DDBJ whole genome shotgun (WGS) entry which is preliminary data.</text>
</comment>
<name>A0ABS0T3U7_9CAUL</name>
<sequence>MIASFVLAAAVTAATPTASAEPQARVVQVAQPREAVALLSCMVKRDGGLTACSVQSESPSEMGVGEAAVQMASQFQVDLMGPDGKSRAGSFIDVPVRIRIR</sequence>
<evidence type="ECO:0000313" key="2">
    <source>
        <dbReference type="EMBL" id="MBI1686539.1"/>
    </source>
</evidence>
<accession>A0ABS0T3U7</accession>
<protein>
    <submittedName>
        <fullName evidence="2">Energy transducer TonB</fullName>
    </submittedName>
</protein>
<feature type="chain" id="PRO_5045211143" evidence="1">
    <location>
        <begin position="21"/>
        <end position="101"/>
    </location>
</feature>
<dbReference type="Proteomes" id="UP000639859">
    <property type="component" value="Unassembled WGS sequence"/>
</dbReference>